<dbReference type="InParanoid" id="C1F2Q8"/>
<protein>
    <submittedName>
        <fullName evidence="2">Uncharacterized protein</fullName>
    </submittedName>
</protein>
<proteinExistence type="predicted"/>
<evidence type="ECO:0000313" key="3">
    <source>
        <dbReference type="Proteomes" id="UP000002207"/>
    </source>
</evidence>
<gene>
    <name evidence="2" type="ordered locus">ACP_0807</name>
</gene>
<feature type="region of interest" description="Disordered" evidence="1">
    <location>
        <begin position="1"/>
        <end position="34"/>
    </location>
</feature>
<name>C1F2Q8_ACIC5</name>
<evidence type="ECO:0000256" key="1">
    <source>
        <dbReference type="SAM" id="MobiDB-lite"/>
    </source>
</evidence>
<evidence type="ECO:0000313" key="2">
    <source>
        <dbReference type="EMBL" id="ACO31866.1"/>
    </source>
</evidence>
<dbReference type="KEGG" id="aca:ACP_0807"/>
<reference evidence="2 3" key="1">
    <citation type="journal article" date="2009" name="Appl. Environ. Microbiol.">
        <title>Three genomes from the phylum Acidobacteria provide insight into the lifestyles of these microorganisms in soils.</title>
        <authorList>
            <person name="Ward N.L."/>
            <person name="Challacombe J.F."/>
            <person name="Janssen P.H."/>
            <person name="Henrissat B."/>
            <person name="Coutinho P.M."/>
            <person name="Wu M."/>
            <person name="Xie G."/>
            <person name="Haft D.H."/>
            <person name="Sait M."/>
            <person name="Badger J."/>
            <person name="Barabote R.D."/>
            <person name="Bradley B."/>
            <person name="Brettin T.S."/>
            <person name="Brinkac L.M."/>
            <person name="Bruce D."/>
            <person name="Creasy T."/>
            <person name="Daugherty S.C."/>
            <person name="Davidsen T.M."/>
            <person name="DeBoy R.T."/>
            <person name="Detter J.C."/>
            <person name="Dodson R.J."/>
            <person name="Durkin A.S."/>
            <person name="Ganapathy A."/>
            <person name="Gwinn-Giglio M."/>
            <person name="Han C.S."/>
            <person name="Khouri H."/>
            <person name="Kiss H."/>
            <person name="Kothari S.P."/>
            <person name="Madupu R."/>
            <person name="Nelson K.E."/>
            <person name="Nelson W.C."/>
            <person name="Paulsen I."/>
            <person name="Penn K."/>
            <person name="Ren Q."/>
            <person name="Rosovitz M.J."/>
            <person name="Selengut J.D."/>
            <person name="Shrivastava S."/>
            <person name="Sullivan S.A."/>
            <person name="Tapia R."/>
            <person name="Thompson L.S."/>
            <person name="Watkins K.L."/>
            <person name="Yang Q."/>
            <person name="Yu C."/>
            <person name="Zafar N."/>
            <person name="Zhou L."/>
            <person name="Kuske C.R."/>
        </authorList>
    </citation>
    <scope>NUCLEOTIDE SEQUENCE [LARGE SCALE GENOMIC DNA]</scope>
    <source>
        <strain evidence="3">ATCC 51196 / DSM 11244 / BCRC 80197 / JCM 7670 / NBRC 15755 / NCIMB 13165 / 161</strain>
    </source>
</reference>
<accession>C1F2Q8</accession>
<dbReference type="EMBL" id="CP001472">
    <property type="protein sequence ID" value="ACO31866.1"/>
    <property type="molecule type" value="Genomic_DNA"/>
</dbReference>
<organism evidence="2 3">
    <name type="scientific">Acidobacterium capsulatum (strain ATCC 51196 / DSM 11244 / BCRC 80197 / JCM 7670 / NBRC 15755 / NCIMB 13165 / 161)</name>
    <dbReference type="NCBI Taxonomy" id="240015"/>
    <lineage>
        <taxon>Bacteria</taxon>
        <taxon>Pseudomonadati</taxon>
        <taxon>Acidobacteriota</taxon>
        <taxon>Terriglobia</taxon>
        <taxon>Terriglobales</taxon>
        <taxon>Acidobacteriaceae</taxon>
        <taxon>Acidobacterium</taxon>
    </lineage>
</organism>
<dbReference type="HOGENOM" id="CLU_3371470_0_0_0"/>
<sequence length="34" mass="3604">MGETPNGNRDASIAGILRSHPSVLRMPGTPVRSE</sequence>
<dbReference type="Proteomes" id="UP000002207">
    <property type="component" value="Chromosome"/>
</dbReference>
<keyword evidence="3" id="KW-1185">Reference proteome</keyword>
<dbReference type="AlphaFoldDB" id="C1F2Q8"/>